<comment type="subcellular location">
    <subcellularLocation>
        <location evidence="1">Membrane</location>
        <topology evidence="1">Multi-pass membrane protein</topology>
    </subcellularLocation>
</comment>
<keyword evidence="4 6" id="KW-0472">Membrane</keyword>
<name>A0A3M6VPZ0_9STRA</name>
<dbReference type="GO" id="GO:0016020">
    <property type="term" value="C:membrane"/>
    <property type="evidence" value="ECO:0007669"/>
    <property type="project" value="UniProtKB-SubCell"/>
</dbReference>
<feature type="transmembrane region" description="Helical" evidence="6">
    <location>
        <begin position="225"/>
        <end position="248"/>
    </location>
</feature>
<dbReference type="VEuPathDB" id="FungiDB:DD237_007190"/>
<dbReference type="EMBL" id="QKXF01000284">
    <property type="protein sequence ID" value="RQM13126.1"/>
    <property type="molecule type" value="Genomic_DNA"/>
</dbReference>
<dbReference type="Pfam" id="PF00335">
    <property type="entry name" value="Tetraspanin"/>
    <property type="match status" value="1"/>
</dbReference>
<feature type="region of interest" description="Disordered" evidence="5">
    <location>
        <begin position="273"/>
        <end position="297"/>
    </location>
</feature>
<feature type="transmembrane region" description="Helical" evidence="6">
    <location>
        <begin position="77"/>
        <end position="98"/>
    </location>
</feature>
<keyword evidence="9" id="KW-1185">Reference proteome</keyword>
<accession>A0A3M6VPZ0</accession>
<evidence type="ECO:0000313" key="7">
    <source>
        <dbReference type="EMBL" id="RMX68784.1"/>
    </source>
</evidence>
<feature type="transmembrane region" description="Helical" evidence="6">
    <location>
        <begin position="46"/>
        <end position="65"/>
    </location>
</feature>
<evidence type="ECO:0000256" key="4">
    <source>
        <dbReference type="ARBA" id="ARBA00023136"/>
    </source>
</evidence>
<sequence length="323" mass="35575">MHAWRSLSRSILVFTNVLFLLLGSVLVSIGGYMASLPALTEFSDGGVASSVITCGSLIIVMALLGCCGAQWESKVFLFPYAILVLVSVVAQLSLAGFLTHVHSSLVEVAKHNFDLSVLAPADQETLHWINRRFKYVYYGCGVDVDIDLTGTHSRPLIASCSNPEFTWFAAFVEENCPIGHKQLRTGSNFLKCAGPSFSLSNAMTEHTLLCACETRMISWVNDQSLLVAVFVFVIVTLEIMLVALSCYIMHSRRYRRYGYQEITMPVRQQPYNPHPRNYFGQQAGQSQPLNSHPTYSSYGPTGGENPYAAAATGGKAKKSTQYM</sequence>
<evidence type="ECO:0000256" key="1">
    <source>
        <dbReference type="ARBA" id="ARBA00004141"/>
    </source>
</evidence>
<feature type="transmembrane region" description="Helical" evidence="6">
    <location>
        <begin position="12"/>
        <end position="34"/>
    </location>
</feature>
<evidence type="ECO:0008006" key="11">
    <source>
        <dbReference type="Google" id="ProtNLM"/>
    </source>
</evidence>
<feature type="compositionally biased region" description="Polar residues" evidence="5">
    <location>
        <begin position="279"/>
        <end position="297"/>
    </location>
</feature>
<dbReference type="InterPro" id="IPR018499">
    <property type="entry name" value="Tetraspanin/Peripherin"/>
</dbReference>
<comment type="caution">
    <text evidence="7">The sequence shown here is derived from an EMBL/GenBank/DDBJ whole genome shotgun (WGS) entry which is preliminary data.</text>
</comment>
<dbReference type="AlphaFoldDB" id="A0A3M6VPZ0"/>
<reference evidence="9 10" key="1">
    <citation type="submission" date="2018-06" db="EMBL/GenBank/DDBJ databases">
        <title>Comparative genomics of downy mildews reveals potential adaptations to biotrophy.</title>
        <authorList>
            <person name="Fletcher K."/>
            <person name="Klosterman S.J."/>
            <person name="Derevnina L."/>
            <person name="Martin F."/>
            <person name="Koike S."/>
            <person name="Reyes Chin-Wo S."/>
            <person name="Mou B."/>
            <person name="Michelmore R."/>
        </authorList>
    </citation>
    <scope>NUCLEOTIDE SEQUENCE [LARGE SCALE GENOMIC DNA]</scope>
    <source>
        <strain evidence="8 10">R13</strain>
        <strain evidence="7 9">R14</strain>
    </source>
</reference>
<evidence type="ECO:0000256" key="3">
    <source>
        <dbReference type="ARBA" id="ARBA00022989"/>
    </source>
</evidence>
<proteinExistence type="predicted"/>
<dbReference type="Proteomes" id="UP000286097">
    <property type="component" value="Unassembled WGS sequence"/>
</dbReference>
<dbReference type="Proteomes" id="UP000282087">
    <property type="component" value="Unassembled WGS sequence"/>
</dbReference>
<dbReference type="PRINTS" id="PR00259">
    <property type="entry name" value="TMFOUR"/>
</dbReference>
<gene>
    <name evidence="8" type="ORF">DD237_007190</name>
    <name evidence="7" type="ORF">DD238_006249</name>
</gene>
<keyword evidence="3 6" id="KW-1133">Transmembrane helix</keyword>
<evidence type="ECO:0000256" key="2">
    <source>
        <dbReference type="ARBA" id="ARBA00022692"/>
    </source>
</evidence>
<organism evidence="7 9">
    <name type="scientific">Peronospora effusa</name>
    <dbReference type="NCBI Taxonomy" id="542832"/>
    <lineage>
        <taxon>Eukaryota</taxon>
        <taxon>Sar</taxon>
        <taxon>Stramenopiles</taxon>
        <taxon>Oomycota</taxon>
        <taxon>Peronosporomycetes</taxon>
        <taxon>Peronosporales</taxon>
        <taxon>Peronosporaceae</taxon>
        <taxon>Peronospora</taxon>
    </lineage>
</organism>
<evidence type="ECO:0000313" key="9">
    <source>
        <dbReference type="Proteomes" id="UP000282087"/>
    </source>
</evidence>
<evidence type="ECO:0000256" key="5">
    <source>
        <dbReference type="SAM" id="MobiDB-lite"/>
    </source>
</evidence>
<evidence type="ECO:0000313" key="8">
    <source>
        <dbReference type="EMBL" id="RQM13126.1"/>
    </source>
</evidence>
<keyword evidence="2 6" id="KW-0812">Transmembrane</keyword>
<evidence type="ECO:0000256" key="6">
    <source>
        <dbReference type="SAM" id="Phobius"/>
    </source>
</evidence>
<dbReference type="OrthoDB" id="5982705at2759"/>
<protein>
    <recommendedName>
        <fullName evidence="11">Tetraspanin</fullName>
    </recommendedName>
</protein>
<dbReference type="STRING" id="542832.A0A3M6VPZ0"/>
<evidence type="ECO:0000313" key="10">
    <source>
        <dbReference type="Proteomes" id="UP000286097"/>
    </source>
</evidence>
<dbReference type="EMBL" id="QLLG01000053">
    <property type="protein sequence ID" value="RMX68784.1"/>
    <property type="molecule type" value="Genomic_DNA"/>
</dbReference>